<organism evidence="2 3">
    <name type="scientific">Hadarchaeum yellowstonense</name>
    <dbReference type="NCBI Taxonomy" id="1776334"/>
    <lineage>
        <taxon>Archaea</taxon>
        <taxon>Methanobacteriati</taxon>
        <taxon>Candidatus Hadarchaeota</taxon>
        <taxon>Candidatus Hadarchaeia</taxon>
        <taxon>Candidatus Hadarchaeales</taxon>
        <taxon>Candidatus Hadarchaeaceae</taxon>
        <taxon>Candidatus Hadarchaeum</taxon>
    </lineage>
</organism>
<name>A0A147K1I2_HADYE</name>
<reference evidence="2 3" key="1">
    <citation type="journal article" date="2016" name="Nat. Microbiol.">
        <title>Genomic inference of the metabolism of cosmopolitan subsurface Archaea, Hadesarchaea.</title>
        <authorList>
            <person name="Baker B.J."/>
            <person name="Saw J.H."/>
            <person name="Lind A.E."/>
            <person name="Lazar C.S."/>
            <person name="Hinrichs K.-U."/>
            <person name="Teske A.P."/>
            <person name="Ettema T.J."/>
        </authorList>
    </citation>
    <scope>NUCLEOTIDE SEQUENCE [LARGE SCALE GENOMIC DNA]</scope>
</reference>
<sequence length="145" mass="15999">MRRGQIGGQSSAEFLALAAGILLTATSLLYIGLENNELSSVLQAARDGAEEAIATIELSYGCPANVENLRYNEGKITISLTLIFSPQDEINWTEFKENVVKKMVREYALNCIRNAVSGQETPTAVPVKTIFHTYDVSVDLREVFR</sequence>
<keyword evidence="1" id="KW-1133">Transmembrane helix</keyword>
<dbReference type="Proteomes" id="UP000074294">
    <property type="component" value="Unassembled WGS sequence"/>
</dbReference>
<dbReference type="AlphaFoldDB" id="A0A147K1I2"/>
<evidence type="ECO:0008006" key="4">
    <source>
        <dbReference type="Google" id="ProtNLM"/>
    </source>
</evidence>
<keyword evidence="1" id="KW-0472">Membrane</keyword>
<accession>A0A147K1I2</accession>
<evidence type="ECO:0000256" key="1">
    <source>
        <dbReference type="SAM" id="Phobius"/>
    </source>
</evidence>
<proteinExistence type="predicted"/>
<feature type="transmembrane region" description="Helical" evidence="1">
    <location>
        <begin position="12"/>
        <end position="33"/>
    </location>
</feature>
<keyword evidence="1" id="KW-0812">Transmembrane</keyword>
<gene>
    <name evidence="2" type="ORF">APZ16_01995</name>
</gene>
<comment type="caution">
    <text evidence="2">The sequence shown here is derived from an EMBL/GenBank/DDBJ whole genome shotgun (WGS) entry which is preliminary data.</text>
</comment>
<dbReference type="STRING" id="1776334.APZ16_01995"/>
<evidence type="ECO:0000313" key="2">
    <source>
        <dbReference type="EMBL" id="KUO42577.1"/>
    </source>
</evidence>
<evidence type="ECO:0000313" key="3">
    <source>
        <dbReference type="Proteomes" id="UP000074294"/>
    </source>
</evidence>
<dbReference type="EMBL" id="LQMQ01000003">
    <property type="protein sequence ID" value="KUO42577.1"/>
    <property type="molecule type" value="Genomic_DNA"/>
</dbReference>
<protein>
    <recommendedName>
        <fullName evidence="4">Class III signal peptide-containing protein</fullName>
    </recommendedName>
</protein>